<dbReference type="OrthoDB" id="2633250at2"/>
<gene>
    <name evidence="3" type="ORF">SAMN06297382_1037</name>
</gene>
<reference evidence="3 4" key="1">
    <citation type="submission" date="2017-07" db="EMBL/GenBank/DDBJ databases">
        <authorList>
            <person name="Sun Z.S."/>
            <person name="Albrecht U."/>
            <person name="Echele G."/>
            <person name="Lee C.C."/>
        </authorList>
    </citation>
    <scope>NUCLEOTIDE SEQUENCE [LARGE SCALE GENOMIC DNA]</scope>
    <source>
        <strain evidence="3 4">CGMCC 1.12710</strain>
    </source>
</reference>
<dbReference type="GO" id="GO:0016158">
    <property type="term" value="F:inositol hexakisphosphate 3-phosphatase activity"/>
    <property type="evidence" value="ECO:0007669"/>
    <property type="project" value="InterPro"/>
</dbReference>
<keyword evidence="4" id="KW-1185">Reference proteome</keyword>
<sequence>MNKNRRQTLCGPGIPCRLAPGLTAAALLALAACGREPADSPQPPPPERVEAREVAAVDEFGPAPARIAGVAFWAHPGLPFNGLVLAATADGIVAYNIEDGREVAAAGGFSATGLSVAYAGEGPSAQGYAVARVERGDESGERSDGPAYRFYAVDNAERTLVLQTTLFIGGRGVEGFCVGPTREGGLALHEMRADGWRATALEIRDGAVTATATESGTHEGGFSRCAVDDVDGAVYAAAPDGAIYRLEAGAEPALLARTPVKEPAGIGLALNGLVEGGPTEECCGQIALLDGATGEVYLYDREDGALLGAVRLKASFDVDGVGEATAMGLAYGNYGAIYRDGALALATNGARPVLRLAPLNGVMDALGKPLGPTANPRDLSPQEEEEPFVIDIDIVNP</sequence>
<dbReference type="InterPro" id="IPR003431">
    <property type="entry name" value="B-propeller_Phytase"/>
</dbReference>
<evidence type="ECO:0000313" key="4">
    <source>
        <dbReference type="Proteomes" id="UP000198346"/>
    </source>
</evidence>
<dbReference type="AlphaFoldDB" id="A0A239PNZ2"/>
<evidence type="ECO:0000313" key="3">
    <source>
        <dbReference type="EMBL" id="SNT72014.1"/>
    </source>
</evidence>
<proteinExistence type="predicted"/>
<dbReference type="PROSITE" id="PS51662">
    <property type="entry name" value="BP_PHYTASE"/>
    <property type="match status" value="1"/>
</dbReference>
<dbReference type="InterPro" id="IPR011042">
    <property type="entry name" value="6-blade_b-propeller_TolB-like"/>
</dbReference>
<accession>A0A239PNZ2</accession>
<dbReference type="SUPFAM" id="SSF50956">
    <property type="entry name" value="Thermostable phytase (3-phytase)"/>
    <property type="match status" value="1"/>
</dbReference>
<dbReference type="Gene3D" id="2.120.10.30">
    <property type="entry name" value="TolB, C-terminal domain"/>
    <property type="match status" value="1"/>
</dbReference>
<evidence type="ECO:0000259" key="2">
    <source>
        <dbReference type="PROSITE" id="PS51662"/>
    </source>
</evidence>
<feature type="domain" description="BPP" evidence="2">
    <location>
        <begin position="44"/>
        <end position="366"/>
    </location>
</feature>
<feature type="signal peptide" evidence="1">
    <location>
        <begin position="1"/>
        <end position="31"/>
    </location>
</feature>
<name>A0A239PNZ2_9PROT</name>
<organism evidence="3 4">
    <name type="scientific">Amphiplicatus metriothermophilus</name>
    <dbReference type="NCBI Taxonomy" id="1519374"/>
    <lineage>
        <taxon>Bacteria</taxon>
        <taxon>Pseudomonadati</taxon>
        <taxon>Pseudomonadota</taxon>
        <taxon>Alphaproteobacteria</taxon>
        <taxon>Parvularculales</taxon>
        <taxon>Parvularculaceae</taxon>
        <taxon>Amphiplicatus</taxon>
    </lineage>
</organism>
<feature type="chain" id="PRO_5012263753" description="BPP domain-containing protein" evidence="1">
    <location>
        <begin position="32"/>
        <end position="397"/>
    </location>
</feature>
<dbReference type="EMBL" id="FZQA01000002">
    <property type="protein sequence ID" value="SNT72014.1"/>
    <property type="molecule type" value="Genomic_DNA"/>
</dbReference>
<dbReference type="RefSeq" id="WP_089411552.1">
    <property type="nucleotide sequence ID" value="NZ_FZQA01000002.1"/>
</dbReference>
<dbReference type="Proteomes" id="UP000198346">
    <property type="component" value="Unassembled WGS sequence"/>
</dbReference>
<protein>
    <recommendedName>
        <fullName evidence="2">BPP domain-containing protein</fullName>
    </recommendedName>
</protein>
<dbReference type="PROSITE" id="PS51257">
    <property type="entry name" value="PROKAR_LIPOPROTEIN"/>
    <property type="match status" value="1"/>
</dbReference>
<evidence type="ECO:0000256" key="1">
    <source>
        <dbReference type="SAM" id="SignalP"/>
    </source>
</evidence>
<keyword evidence="1" id="KW-0732">Signal</keyword>